<evidence type="ECO:0000256" key="5">
    <source>
        <dbReference type="ARBA" id="ARBA00023136"/>
    </source>
</evidence>
<dbReference type="Pfam" id="PF03279">
    <property type="entry name" value="Lip_A_acyltrans"/>
    <property type="match status" value="1"/>
</dbReference>
<comment type="caution">
    <text evidence="8">The sequence shown here is derived from an EMBL/GenBank/DDBJ whole genome shotgun (WGS) entry which is preliminary data.</text>
</comment>
<dbReference type="CDD" id="cd07984">
    <property type="entry name" value="LPLAT_LABLAT-like"/>
    <property type="match status" value="1"/>
</dbReference>
<keyword evidence="9" id="KW-1185">Reference proteome</keyword>
<keyword evidence="5 7" id="KW-0472">Membrane</keyword>
<feature type="transmembrane region" description="Helical" evidence="7">
    <location>
        <begin position="21"/>
        <end position="43"/>
    </location>
</feature>
<keyword evidence="4" id="KW-0808">Transferase</keyword>
<keyword evidence="2" id="KW-1003">Cell membrane</keyword>
<evidence type="ECO:0000313" key="8">
    <source>
        <dbReference type="EMBL" id="MFC3126477.1"/>
    </source>
</evidence>
<evidence type="ECO:0000256" key="2">
    <source>
        <dbReference type="ARBA" id="ARBA00022475"/>
    </source>
</evidence>
<comment type="subcellular location">
    <subcellularLocation>
        <location evidence="1">Cell inner membrane</location>
    </subcellularLocation>
</comment>
<name>A0ABV7G8E7_9PROT</name>
<sequence>MSWQRQRERGSHSAMGLMAWIVTHIGYQAGWLLLYPIAFYFLLSSPRQRRHVSLFLERALRRRPGWNDLFRLYFTFAATLLDRLFLLDGRRSDYRIEVHGLEAVQAHIAKGQGCILLGAHLGSFDALRAIADAGCPVEVVALMHAEHAAISSGFFADWAAGSATRVISLGQPDAMLQARECLERGGLVGILADRTPQTPGTAPRRRRVPFLGRDAAFPEGPHILAGVLGAPVMLAYGVWTGKRRYEVHFEPLTDRIALERHRRREALGASVADYAVRIGGAACAFPYNWFNFHDFWEEVDTT</sequence>
<evidence type="ECO:0000256" key="3">
    <source>
        <dbReference type="ARBA" id="ARBA00022519"/>
    </source>
</evidence>
<keyword evidence="3" id="KW-0997">Cell inner membrane</keyword>
<dbReference type="PANTHER" id="PTHR30606">
    <property type="entry name" value="LIPID A BIOSYNTHESIS LAUROYL ACYLTRANSFERASE"/>
    <property type="match status" value="1"/>
</dbReference>
<evidence type="ECO:0008006" key="10">
    <source>
        <dbReference type="Google" id="ProtNLM"/>
    </source>
</evidence>
<dbReference type="PIRSF" id="PIRSF028561">
    <property type="entry name" value="Ac_Trasf"/>
    <property type="match status" value="1"/>
</dbReference>
<evidence type="ECO:0000313" key="9">
    <source>
        <dbReference type="Proteomes" id="UP001595593"/>
    </source>
</evidence>
<keyword evidence="7" id="KW-1133">Transmembrane helix</keyword>
<reference evidence="9" key="1">
    <citation type="journal article" date="2019" name="Int. J. Syst. Evol. Microbiol.">
        <title>The Global Catalogue of Microorganisms (GCM) 10K type strain sequencing project: providing services to taxonomists for standard genome sequencing and annotation.</title>
        <authorList>
            <consortium name="The Broad Institute Genomics Platform"/>
            <consortium name="The Broad Institute Genome Sequencing Center for Infectious Disease"/>
            <person name="Wu L."/>
            <person name="Ma J."/>
        </authorList>
    </citation>
    <scope>NUCLEOTIDE SEQUENCE [LARGE SCALE GENOMIC DNA]</scope>
    <source>
        <strain evidence="9">KCTC 52094</strain>
    </source>
</reference>
<evidence type="ECO:0000256" key="1">
    <source>
        <dbReference type="ARBA" id="ARBA00004533"/>
    </source>
</evidence>
<evidence type="ECO:0000256" key="7">
    <source>
        <dbReference type="SAM" id="Phobius"/>
    </source>
</evidence>
<dbReference type="RefSeq" id="WP_379597824.1">
    <property type="nucleotide sequence ID" value="NZ_JBHRTN010000018.1"/>
</dbReference>
<keyword evidence="6" id="KW-0012">Acyltransferase</keyword>
<dbReference type="InterPro" id="IPR014548">
    <property type="entry name" value="Ac_Trasf"/>
</dbReference>
<dbReference type="Proteomes" id="UP001595593">
    <property type="component" value="Unassembled WGS sequence"/>
</dbReference>
<dbReference type="EMBL" id="JBHRTN010000018">
    <property type="protein sequence ID" value="MFC3126477.1"/>
    <property type="molecule type" value="Genomic_DNA"/>
</dbReference>
<dbReference type="PANTHER" id="PTHR30606:SF9">
    <property type="entry name" value="LIPID A BIOSYNTHESIS LAUROYLTRANSFERASE"/>
    <property type="match status" value="1"/>
</dbReference>
<evidence type="ECO:0000256" key="4">
    <source>
        <dbReference type="ARBA" id="ARBA00022679"/>
    </source>
</evidence>
<evidence type="ECO:0000256" key="6">
    <source>
        <dbReference type="ARBA" id="ARBA00023315"/>
    </source>
</evidence>
<gene>
    <name evidence="8" type="ORF">ACFOD4_15545</name>
</gene>
<protein>
    <recommendedName>
        <fullName evidence="10">Lipid A biosynthesis acyltransferase</fullName>
    </recommendedName>
</protein>
<dbReference type="InterPro" id="IPR004960">
    <property type="entry name" value="LipA_acyltrans"/>
</dbReference>
<keyword evidence="7" id="KW-0812">Transmembrane</keyword>
<proteinExistence type="predicted"/>
<accession>A0ABV7G8E7</accession>
<organism evidence="8 9">
    <name type="scientific">Teichococcus globiformis</name>
    <dbReference type="NCBI Taxonomy" id="2307229"/>
    <lineage>
        <taxon>Bacteria</taxon>
        <taxon>Pseudomonadati</taxon>
        <taxon>Pseudomonadota</taxon>
        <taxon>Alphaproteobacteria</taxon>
        <taxon>Acetobacterales</taxon>
        <taxon>Roseomonadaceae</taxon>
        <taxon>Roseomonas</taxon>
    </lineage>
</organism>